<dbReference type="EMBL" id="CP135996">
    <property type="protein sequence ID" value="WOC32199.1"/>
    <property type="molecule type" value="Genomic_DNA"/>
</dbReference>
<evidence type="ECO:0000256" key="1">
    <source>
        <dbReference type="ARBA" id="ARBA00001946"/>
    </source>
</evidence>
<dbReference type="RefSeq" id="WP_275844258.1">
    <property type="nucleotide sequence ID" value="NZ_CP135996.1"/>
</dbReference>
<keyword evidence="2" id="KW-0479">Metal-binding</keyword>
<dbReference type="EC" id="3.1.3.-" evidence="5"/>
<dbReference type="SFLD" id="SFLDS00003">
    <property type="entry name" value="Haloacid_Dehalogenase"/>
    <property type="match status" value="1"/>
</dbReference>
<protein>
    <submittedName>
        <fullName evidence="5">HAD family hydrolase</fullName>
        <ecNumber evidence="5">3.1.3.-</ecNumber>
    </submittedName>
</protein>
<dbReference type="PANTHER" id="PTHR46470:SF2">
    <property type="entry name" value="GLYCERALDEHYDE 3-PHOSPHATE PHOSPHATASE"/>
    <property type="match status" value="1"/>
</dbReference>
<reference evidence="5" key="1">
    <citation type="submission" date="2023-09" db="EMBL/GenBank/DDBJ databases">
        <authorList>
            <person name="Zeng C."/>
        </authorList>
    </citation>
    <scope>NUCLEOTIDE SEQUENCE</scope>
    <source>
        <strain evidence="5">ZCY20-5</strain>
    </source>
</reference>
<dbReference type="InterPro" id="IPR051400">
    <property type="entry name" value="HAD-like_hydrolase"/>
</dbReference>
<keyword evidence="6" id="KW-1185">Reference proteome</keyword>
<dbReference type="NCBIfam" id="TIGR01549">
    <property type="entry name" value="HAD-SF-IA-v1"/>
    <property type="match status" value="1"/>
</dbReference>
<organism evidence="5 6">
    <name type="scientific">Caproicibacterium argilliputei</name>
    <dbReference type="NCBI Taxonomy" id="3030016"/>
    <lineage>
        <taxon>Bacteria</taxon>
        <taxon>Bacillati</taxon>
        <taxon>Bacillota</taxon>
        <taxon>Clostridia</taxon>
        <taxon>Eubacteriales</taxon>
        <taxon>Oscillospiraceae</taxon>
        <taxon>Caproicibacterium</taxon>
    </lineage>
</organism>
<dbReference type="Proteomes" id="UP001300604">
    <property type="component" value="Chromosome"/>
</dbReference>
<dbReference type="Pfam" id="PF13419">
    <property type="entry name" value="HAD_2"/>
    <property type="match status" value="1"/>
</dbReference>
<gene>
    <name evidence="5" type="ORF">PXC00_13575</name>
</gene>
<comment type="cofactor">
    <cofactor evidence="1">
        <name>Mg(2+)</name>
        <dbReference type="ChEBI" id="CHEBI:18420"/>
    </cofactor>
</comment>
<evidence type="ECO:0000313" key="6">
    <source>
        <dbReference type="Proteomes" id="UP001300604"/>
    </source>
</evidence>
<dbReference type="GO" id="GO:0044281">
    <property type="term" value="P:small molecule metabolic process"/>
    <property type="evidence" value="ECO:0007669"/>
    <property type="project" value="UniProtKB-ARBA"/>
</dbReference>
<dbReference type="InterPro" id="IPR036412">
    <property type="entry name" value="HAD-like_sf"/>
</dbReference>
<evidence type="ECO:0000256" key="3">
    <source>
        <dbReference type="ARBA" id="ARBA00022801"/>
    </source>
</evidence>
<dbReference type="KEGG" id="carl:PXC00_13575"/>
<dbReference type="SFLD" id="SFLDG01129">
    <property type="entry name" value="C1.5:_HAD__Beta-PGM__Phosphata"/>
    <property type="match status" value="1"/>
</dbReference>
<evidence type="ECO:0000256" key="2">
    <source>
        <dbReference type="ARBA" id="ARBA00022723"/>
    </source>
</evidence>
<dbReference type="AlphaFoldDB" id="A0AA97D9F5"/>
<sequence length="241" mass="27239">MQYPKAVLFDYGMTLCTEPPADIEKGYAALLQNAAYNPHHVTAAQLTETAEQAKRDLGWFGPEQNEVLETYYLSFLHYLLEQFDITLRVSTLRAEQIYWDACSPATPAPYIKDVLTALQAQHIPFGVVSNLCFTGATLERRLHACFPDDPFRFILASSEYCFRKPNTRFFALALHKMGIAPADTWFCGDNPVCDIEGAAAAGMHPLWYRCQNDFAQCRQPEAPCTKLSDWRGFLDLLAQSH</sequence>
<evidence type="ECO:0000256" key="4">
    <source>
        <dbReference type="ARBA" id="ARBA00022842"/>
    </source>
</evidence>
<reference evidence="5" key="2">
    <citation type="submission" date="2024-06" db="EMBL/GenBank/DDBJ databases">
        <title>Caproicibacterium argilliputei sp. nov, a novel caproic acid producing anaerobic bacterium isolated from pit mud.</title>
        <authorList>
            <person name="Xia S."/>
        </authorList>
    </citation>
    <scope>NUCLEOTIDE SEQUENCE</scope>
    <source>
        <strain evidence="5">ZCY20-5</strain>
    </source>
</reference>
<proteinExistence type="predicted"/>
<dbReference type="InterPro" id="IPR041492">
    <property type="entry name" value="HAD_2"/>
</dbReference>
<keyword evidence="3 5" id="KW-0378">Hydrolase</keyword>
<dbReference type="InterPro" id="IPR023214">
    <property type="entry name" value="HAD_sf"/>
</dbReference>
<dbReference type="Gene3D" id="3.40.50.1000">
    <property type="entry name" value="HAD superfamily/HAD-like"/>
    <property type="match status" value="1"/>
</dbReference>
<dbReference type="PANTHER" id="PTHR46470">
    <property type="entry name" value="N-ACYLNEURAMINATE-9-PHOSPHATASE"/>
    <property type="match status" value="1"/>
</dbReference>
<dbReference type="GO" id="GO:0046872">
    <property type="term" value="F:metal ion binding"/>
    <property type="evidence" value="ECO:0007669"/>
    <property type="project" value="UniProtKB-KW"/>
</dbReference>
<accession>A0AA97D9F5</accession>
<name>A0AA97D9F5_9FIRM</name>
<dbReference type="InterPro" id="IPR006439">
    <property type="entry name" value="HAD-SF_hydro_IA"/>
</dbReference>
<dbReference type="GO" id="GO:0016791">
    <property type="term" value="F:phosphatase activity"/>
    <property type="evidence" value="ECO:0007669"/>
    <property type="project" value="TreeGrafter"/>
</dbReference>
<keyword evidence="4" id="KW-0460">Magnesium</keyword>
<evidence type="ECO:0000313" key="5">
    <source>
        <dbReference type="EMBL" id="WOC32199.1"/>
    </source>
</evidence>
<dbReference type="SUPFAM" id="SSF56784">
    <property type="entry name" value="HAD-like"/>
    <property type="match status" value="1"/>
</dbReference>